<keyword evidence="4" id="KW-1185">Reference proteome</keyword>
<dbReference type="Gene3D" id="3.90.950.20">
    <property type="entry name" value="CinA-like"/>
    <property type="match status" value="1"/>
</dbReference>
<dbReference type="AlphaFoldDB" id="A0A515D6S5"/>
<evidence type="ECO:0000313" key="4">
    <source>
        <dbReference type="Proteomes" id="UP000316798"/>
    </source>
</evidence>
<dbReference type="OrthoDB" id="9801454at2"/>
<dbReference type="SUPFAM" id="SSF142433">
    <property type="entry name" value="CinA-like"/>
    <property type="match status" value="1"/>
</dbReference>
<dbReference type="Pfam" id="PF02464">
    <property type="entry name" value="CinA"/>
    <property type="match status" value="1"/>
</dbReference>
<feature type="domain" description="CinA C-terminal" evidence="2">
    <location>
        <begin position="46"/>
        <end position="192"/>
    </location>
</feature>
<reference evidence="3 4" key="1">
    <citation type="submission" date="2019-01" db="EMBL/GenBank/DDBJ databases">
        <title>Genomic insights into a novel species Rhodoferax sp.</title>
        <authorList>
            <person name="Jin L."/>
        </authorList>
    </citation>
    <scope>NUCLEOTIDE SEQUENCE [LARGE SCALE GENOMIC DNA]</scope>
    <source>
        <strain evidence="3 4">CHu59-6-5</strain>
    </source>
</reference>
<evidence type="ECO:0000256" key="1">
    <source>
        <dbReference type="SAM" id="MobiDB-lite"/>
    </source>
</evidence>
<name>A0A515D6S5_9BURK</name>
<dbReference type="InterPro" id="IPR036653">
    <property type="entry name" value="CinA-like_C"/>
</dbReference>
<dbReference type="InterPro" id="IPR008136">
    <property type="entry name" value="CinA_C"/>
</dbReference>
<proteinExistence type="predicted"/>
<organism evidence="3 4">
    <name type="scientific">Rhodoferax sediminis</name>
    <dbReference type="NCBI Taxonomy" id="2509614"/>
    <lineage>
        <taxon>Bacteria</taxon>
        <taxon>Pseudomonadati</taxon>
        <taxon>Pseudomonadota</taxon>
        <taxon>Betaproteobacteria</taxon>
        <taxon>Burkholderiales</taxon>
        <taxon>Comamonadaceae</taxon>
        <taxon>Rhodoferax</taxon>
    </lineage>
</organism>
<sequence length="197" mass="20562">MNAEKGRPEPVQPPRGAATTHSERAWGSNPESLSKPEQTAQELCGLLADFLQRKHWLMASAESCTGGLIAGACTDLAGSSNWFERGFVTYSNEAKTGMLGVDAALIAQHGAVSEPVARAMAEGALVHSRAQVSVAVTGIAGPTGGSAAKPVGTVWFGWCVQGQVTSEVRRFDGDRATVRAAAVRHALRRLLALALAA</sequence>
<protein>
    <submittedName>
        <fullName evidence="3">CinA family protein</fullName>
    </submittedName>
</protein>
<dbReference type="KEGG" id="rhf:EUB48_01340"/>
<dbReference type="Proteomes" id="UP000316798">
    <property type="component" value="Chromosome"/>
</dbReference>
<accession>A0A515D6S5</accession>
<dbReference type="NCBIfam" id="TIGR00199">
    <property type="entry name" value="PncC_domain"/>
    <property type="match status" value="1"/>
</dbReference>
<dbReference type="EMBL" id="CP035503">
    <property type="protein sequence ID" value="QDL36088.1"/>
    <property type="molecule type" value="Genomic_DNA"/>
</dbReference>
<feature type="region of interest" description="Disordered" evidence="1">
    <location>
        <begin position="1"/>
        <end position="37"/>
    </location>
</feature>
<evidence type="ECO:0000259" key="2">
    <source>
        <dbReference type="Pfam" id="PF02464"/>
    </source>
</evidence>
<evidence type="ECO:0000313" key="3">
    <source>
        <dbReference type="EMBL" id="QDL36088.1"/>
    </source>
</evidence>
<gene>
    <name evidence="3" type="ORF">EUB48_01340</name>
</gene>